<dbReference type="Pfam" id="PF00419">
    <property type="entry name" value="Fimbrial"/>
    <property type="match status" value="1"/>
</dbReference>
<dbReference type="InterPro" id="IPR008966">
    <property type="entry name" value="Adhesion_dom_sf"/>
</dbReference>
<reference evidence="8" key="1">
    <citation type="submission" date="2016-07" db="EMBL/GenBank/DDBJ databases">
        <authorList>
            <person name="Florea S."/>
            <person name="Webb J.S."/>
            <person name="Jaromczyk J."/>
            <person name="Schardl C.L."/>
        </authorList>
    </citation>
    <scope>NUCLEOTIDE SEQUENCE [LARGE SCALE GENOMIC DNA]</scope>
    <source>
        <strain evidence="8">1YdBTEX2</strain>
    </source>
</reference>
<dbReference type="PANTHER" id="PTHR33420">
    <property type="entry name" value="FIMBRIAL SUBUNIT ELFA-RELATED"/>
    <property type="match status" value="1"/>
</dbReference>
<sequence length="321" mass="33420">MLGVQRTLIRLFCFGSAAWVLTVLSNNALASCRFYNGVSSALTRTVNFGTLIVQRDTPIGTVLATANTGAYNGGRYFYGCSVNYVHRFAMEQFRVISAYGNNVYNTNIAGVGIRVLFFGGAMPYDVNFNGPSTVALPEPGITVQLVKTTSGAVGAGVLTNGRLASGSIVNYFYAAYASLSGSNTIIPVACSVSNTSIPVPMGNVPRSQFTGPGSAGDEINFSIPLDCDANTRVKVALDGNAHSSGIAGVLALNASPTAATGVGVRLYYNNAPVTLRTPIAAGTTVSDGPYAIPLVARYYQTDASVTAGQANSTATFTMTYN</sequence>
<dbReference type="Proteomes" id="UP000245431">
    <property type="component" value="Chromosome PVE_r1"/>
</dbReference>
<comment type="subcellular location">
    <subcellularLocation>
        <location evidence="1">Fimbrium</location>
    </subcellularLocation>
</comment>
<dbReference type="InterPro" id="IPR050263">
    <property type="entry name" value="Bact_Fimbrial_Adh_Pro"/>
</dbReference>
<dbReference type="AlphaFoldDB" id="A0A1D3JUK6"/>
<gene>
    <name evidence="7" type="ORF">PVE_R1G1874</name>
</gene>
<dbReference type="GO" id="GO:0043709">
    <property type="term" value="P:cell adhesion involved in single-species biofilm formation"/>
    <property type="evidence" value="ECO:0007669"/>
    <property type="project" value="TreeGrafter"/>
</dbReference>
<name>A0A1D3JUK6_PSEVE</name>
<organism evidence="7 8">
    <name type="scientific">Pseudomonas veronii 1YdBTEX2</name>
    <dbReference type="NCBI Taxonomy" id="1295141"/>
    <lineage>
        <taxon>Bacteria</taxon>
        <taxon>Pseudomonadati</taxon>
        <taxon>Pseudomonadota</taxon>
        <taxon>Gammaproteobacteria</taxon>
        <taxon>Pseudomonadales</taxon>
        <taxon>Pseudomonadaceae</taxon>
        <taxon>Pseudomonas</taxon>
    </lineage>
</organism>
<protein>
    <submittedName>
        <fullName evidence="7">Uncharacterized protein</fullName>
    </submittedName>
</protein>
<dbReference type="Gene3D" id="2.60.40.3310">
    <property type="match status" value="1"/>
</dbReference>
<comment type="similarity">
    <text evidence="2">Belongs to the fimbrial protein family.</text>
</comment>
<feature type="domain" description="Fimbrial-type adhesion" evidence="5">
    <location>
        <begin position="183"/>
        <end position="320"/>
    </location>
</feature>
<evidence type="ECO:0000256" key="1">
    <source>
        <dbReference type="ARBA" id="ARBA00004561"/>
    </source>
</evidence>
<dbReference type="SUPFAM" id="SSF49401">
    <property type="entry name" value="Bacterial adhesins"/>
    <property type="match status" value="1"/>
</dbReference>
<dbReference type="InterPro" id="IPR000259">
    <property type="entry name" value="Adhesion_dom_fimbrial"/>
</dbReference>
<proteinExistence type="inferred from homology"/>
<dbReference type="EMBL" id="LT599583">
    <property type="protein sequence ID" value="SBW79760.1"/>
    <property type="molecule type" value="Genomic_DNA"/>
</dbReference>
<dbReference type="PROSITE" id="PS51257">
    <property type="entry name" value="PROKAR_LIPOPROTEIN"/>
    <property type="match status" value="1"/>
</dbReference>
<dbReference type="InterPro" id="IPR036937">
    <property type="entry name" value="Adhesion_dom_fimbrial_sf"/>
</dbReference>
<dbReference type="GO" id="GO:0009289">
    <property type="term" value="C:pilus"/>
    <property type="evidence" value="ECO:0007669"/>
    <property type="project" value="UniProtKB-SubCell"/>
</dbReference>
<dbReference type="RefSeq" id="WP_017849383.1">
    <property type="nucleotide sequence ID" value="NZ_AOUH01000045.1"/>
</dbReference>
<dbReference type="Gene3D" id="2.60.40.1090">
    <property type="entry name" value="Fimbrial-type adhesion domain"/>
    <property type="match status" value="1"/>
</dbReference>
<evidence type="ECO:0000259" key="6">
    <source>
        <dbReference type="Pfam" id="PF22003"/>
    </source>
</evidence>
<evidence type="ECO:0000256" key="2">
    <source>
        <dbReference type="ARBA" id="ARBA00006671"/>
    </source>
</evidence>
<accession>A0A1D3JUK6</accession>
<evidence type="ECO:0000256" key="4">
    <source>
        <dbReference type="ARBA" id="ARBA00023263"/>
    </source>
</evidence>
<evidence type="ECO:0000313" key="7">
    <source>
        <dbReference type="EMBL" id="SBW79760.1"/>
    </source>
</evidence>
<keyword evidence="3" id="KW-0732">Signal</keyword>
<dbReference type="Pfam" id="PF22003">
    <property type="entry name" value="MrkDrd"/>
    <property type="match status" value="1"/>
</dbReference>
<feature type="domain" description="MrkD-like receptor binding" evidence="6">
    <location>
        <begin position="46"/>
        <end position="164"/>
    </location>
</feature>
<evidence type="ECO:0000259" key="5">
    <source>
        <dbReference type="Pfam" id="PF00419"/>
    </source>
</evidence>
<evidence type="ECO:0000256" key="3">
    <source>
        <dbReference type="ARBA" id="ARBA00022729"/>
    </source>
</evidence>
<evidence type="ECO:0000313" key="8">
    <source>
        <dbReference type="Proteomes" id="UP000245431"/>
    </source>
</evidence>
<keyword evidence="4" id="KW-0281">Fimbrium</keyword>
<dbReference type="PANTHER" id="PTHR33420:SF12">
    <property type="entry name" value="FIMBRIN-LIKE PROTEIN FIMI-RELATED"/>
    <property type="match status" value="1"/>
</dbReference>
<dbReference type="InterPro" id="IPR054160">
    <property type="entry name" value="MrkD_recept-bd"/>
</dbReference>